<keyword evidence="1" id="KW-0472">Membrane</keyword>
<reference evidence="2" key="1">
    <citation type="submission" date="2023-05" db="EMBL/GenBank/DDBJ databases">
        <title>Whole genome sequence of Commensalibacter sp.</title>
        <authorList>
            <person name="Charoenyingcharoen P."/>
            <person name="Yukphan P."/>
        </authorList>
    </citation>
    <scope>NUCLEOTIDE SEQUENCE</scope>
    <source>
        <strain evidence="2">TBRC 10068</strain>
    </source>
</reference>
<dbReference type="Proteomes" id="UP001431775">
    <property type="component" value="Unassembled WGS sequence"/>
</dbReference>
<protein>
    <recommendedName>
        <fullName evidence="4">YeeE/YedE family protein</fullName>
    </recommendedName>
</protein>
<keyword evidence="1" id="KW-1133">Transmembrane helix</keyword>
<organism evidence="2 3">
    <name type="scientific">Commensalibacter nepenthis</name>
    <dbReference type="NCBI Taxonomy" id="3043872"/>
    <lineage>
        <taxon>Bacteria</taxon>
        <taxon>Pseudomonadati</taxon>
        <taxon>Pseudomonadota</taxon>
        <taxon>Alphaproteobacteria</taxon>
        <taxon>Acetobacterales</taxon>
        <taxon>Acetobacteraceae</taxon>
    </lineage>
</organism>
<keyword evidence="3" id="KW-1185">Reference proteome</keyword>
<evidence type="ECO:0000313" key="3">
    <source>
        <dbReference type="Proteomes" id="UP001431775"/>
    </source>
</evidence>
<feature type="transmembrane region" description="Helical" evidence="1">
    <location>
        <begin position="38"/>
        <end position="58"/>
    </location>
</feature>
<evidence type="ECO:0000313" key="2">
    <source>
        <dbReference type="EMBL" id="MDI2111814.1"/>
    </source>
</evidence>
<dbReference type="RefSeq" id="WP_281461502.1">
    <property type="nucleotide sequence ID" value="NZ_JASBAN010000001.1"/>
</dbReference>
<dbReference type="EMBL" id="JASBAN010000001">
    <property type="protein sequence ID" value="MDI2111814.1"/>
    <property type="molecule type" value="Genomic_DNA"/>
</dbReference>
<sequence length="63" mass="6702">MAFWGVGIGFFIFKGMVLGHSYTKNGIILIDNWQSLGINRAVIGGIVGTTAALLGIMFGKSKL</sequence>
<comment type="caution">
    <text evidence="2">The sequence shown here is derived from an EMBL/GenBank/DDBJ whole genome shotgun (WGS) entry which is preliminary data.</text>
</comment>
<evidence type="ECO:0008006" key="4">
    <source>
        <dbReference type="Google" id="ProtNLM"/>
    </source>
</evidence>
<keyword evidence="1" id="KW-0812">Transmembrane</keyword>
<accession>A0ABT6Q4J1</accession>
<proteinExistence type="predicted"/>
<evidence type="ECO:0000256" key="1">
    <source>
        <dbReference type="SAM" id="Phobius"/>
    </source>
</evidence>
<gene>
    <name evidence="2" type="ORF">QJV33_00665</name>
</gene>
<name>A0ABT6Q4J1_9PROT</name>